<dbReference type="Proteomes" id="UP000178999">
    <property type="component" value="Unassembled WGS sequence"/>
</dbReference>
<evidence type="ECO:0000313" key="2">
    <source>
        <dbReference type="Proteomes" id="UP000178999"/>
    </source>
</evidence>
<accession>A0A1F8CS50</accession>
<name>A0A1F8CS50_9BACT</name>
<dbReference type="AlphaFoldDB" id="A0A1F8CS50"/>
<comment type="caution">
    <text evidence="1">The sequence shown here is derived from an EMBL/GenBank/DDBJ whole genome shotgun (WGS) entry which is preliminary data.</text>
</comment>
<reference evidence="1 2" key="1">
    <citation type="journal article" date="2016" name="Nat. Commun.">
        <title>Thousands of microbial genomes shed light on interconnected biogeochemical processes in an aquifer system.</title>
        <authorList>
            <person name="Anantharaman K."/>
            <person name="Brown C.T."/>
            <person name="Hug L.A."/>
            <person name="Sharon I."/>
            <person name="Castelle C.J."/>
            <person name="Probst A.J."/>
            <person name="Thomas B.C."/>
            <person name="Singh A."/>
            <person name="Wilkins M.J."/>
            <person name="Karaoz U."/>
            <person name="Brodie E.L."/>
            <person name="Williams K.H."/>
            <person name="Hubbard S.S."/>
            <person name="Banfield J.F."/>
        </authorList>
    </citation>
    <scope>NUCLEOTIDE SEQUENCE [LARGE SCALE GENOMIC DNA]</scope>
</reference>
<protein>
    <recommendedName>
        <fullName evidence="3">CYTH domain-containing protein</fullName>
    </recommendedName>
</protein>
<gene>
    <name evidence="1" type="ORF">A2382_02995</name>
</gene>
<sequence length="196" mass="23403">MIRERKGEGDLTIKRKLTLADERVIENEKEITSLLEGKRNRQKEDIRQQLAGVRLNAESLVSIERPVWGWLEITFDYPPGNRFEDEPFVNEIEVDEDIEVDFCSDKNKALRFPWRSYWFKIQTTNGFLLVKVNTPTTPENIDWIKHWNDILYLVEIKLERGDLDDVTRQYLKERHAFLFASMKEEAIKEIKQRFDL</sequence>
<evidence type="ECO:0008006" key="3">
    <source>
        <dbReference type="Google" id="ProtNLM"/>
    </source>
</evidence>
<evidence type="ECO:0000313" key="1">
    <source>
        <dbReference type="EMBL" id="OGM79173.1"/>
    </source>
</evidence>
<proteinExistence type="predicted"/>
<dbReference type="EMBL" id="MGHY01000019">
    <property type="protein sequence ID" value="OGM79173.1"/>
    <property type="molecule type" value="Genomic_DNA"/>
</dbReference>
<organism evidence="1 2">
    <name type="scientific">Candidatus Woesebacteria bacterium RIFOXYB1_FULL_38_16</name>
    <dbReference type="NCBI Taxonomy" id="1802538"/>
    <lineage>
        <taxon>Bacteria</taxon>
        <taxon>Candidatus Woeseibacteriota</taxon>
    </lineage>
</organism>